<dbReference type="PANTHER" id="PTHR32039">
    <property type="entry name" value="MAGNESIUM-CHELATASE SUBUNIT CHLI"/>
    <property type="match status" value="1"/>
</dbReference>
<accession>A0A1G2MDZ5</accession>
<sequence length="524" mass="57518">MSFASVSSAQVHLLSTYLVRVEVDLSKGLNAFSIVGLPDKAVEEAKDRIAAAIKNTGFKSPKQKNHKIVISLAPADVRKEGPSFDLPMAIGYLIASKCLPADVKEKLFVGELSLDGMVQPIDGVLPIVQEAKRAGFREIYVPKENAKEAALIGEIDVYGVKNLWELVAHLTKKDILPDENCPFIQKKRMSPVPQTAFEVGTREYQVDFADVKGQRTAKRGLEIAAAGGHNIAMWGPPGTGKTLLAKAFISILPPLDIEEALEVTGIHSVAGALHEPLITYPPFRAPHHTASYIALVGGGSVPKPGEITLAHRGVLFLDEFPEFERRVIDALRQPLEDRIVSVSRVKGSAQFPAHFTLITAMNPCPCGNNGVKGKQCTCAQHQIDRYKRKISGPIVDRIDLWTEVSIVEHEKLTEGRGSEKTSEEIRRKVEAARKKAEERYHTLKLPFKTNSEVGARDIGAAIPLSDEVKKTLNLAAKKHDLSARSYHRLIKLARTVADLEGHDEVAVDDLMEALTYRPKQLSNS</sequence>
<dbReference type="NCBIfam" id="TIGR00368">
    <property type="entry name" value="YifB family Mg chelatase-like AAA ATPase"/>
    <property type="match status" value="1"/>
</dbReference>
<dbReference type="InterPro" id="IPR020568">
    <property type="entry name" value="Ribosomal_Su5_D2-typ_SF"/>
</dbReference>
<comment type="similarity">
    <text evidence="1">Belongs to the Mg-chelatase subunits D/I family. ComM subfamily.</text>
</comment>
<dbReference type="SUPFAM" id="SSF54211">
    <property type="entry name" value="Ribosomal protein S5 domain 2-like"/>
    <property type="match status" value="1"/>
</dbReference>
<dbReference type="Pfam" id="PF13335">
    <property type="entry name" value="Mg_chelatase_C"/>
    <property type="match status" value="1"/>
</dbReference>
<gene>
    <name evidence="3" type="ORF">A2849_00505</name>
</gene>
<evidence type="ECO:0000313" key="4">
    <source>
        <dbReference type="Proteomes" id="UP000178121"/>
    </source>
</evidence>
<dbReference type="InterPro" id="IPR045006">
    <property type="entry name" value="CHLI-like"/>
</dbReference>
<reference evidence="3 4" key="1">
    <citation type="journal article" date="2016" name="Nat. Commun.">
        <title>Thousands of microbial genomes shed light on interconnected biogeochemical processes in an aquifer system.</title>
        <authorList>
            <person name="Anantharaman K."/>
            <person name="Brown C.T."/>
            <person name="Hug L.A."/>
            <person name="Sharon I."/>
            <person name="Castelle C.J."/>
            <person name="Probst A.J."/>
            <person name="Thomas B.C."/>
            <person name="Singh A."/>
            <person name="Wilkins M.J."/>
            <person name="Karaoz U."/>
            <person name="Brodie E.L."/>
            <person name="Williams K.H."/>
            <person name="Hubbard S.S."/>
            <person name="Banfield J.F."/>
        </authorList>
    </citation>
    <scope>NUCLEOTIDE SEQUENCE [LARGE SCALE GENOMIC DNA]</scope>
</reference>
<dbReference type="GO" id="GO:0005524">
    <property type="term" value="F:ATP binding"/>
    <property type="evidence" value="ECO:0007669"/>
    <property type="project" value="InterPro"/>
</dbReference>
<protein>
    <recommendedName>
        <fullName evidence="2">AAA+ ATPase domain-containing protein</fullName>
    </recommendedName>
</protein>
<proteinExistence type="inferred from homology"/>
<dbReference type="Pfam" id="PF01078">
    <property type="entry name" value="Mg_chelatase"/>
    <property type="match status" value="1"/>
</dbReference>
<evidence type="ECO:0000256" key="1">
    <source>
        <dbReference type="ARBA" id="ARBA00006354"/>
    </source>
</evidence>
<dbReference type="Gene3D" id="3.40.50.300">
    <property type="entry name" value="P-loop containing nucleotide triphosphate hydrolases"/>
    <property type="match status" value="1"/>
</dbReference>
<feature type="domain" description="AAA+ ATPase" evidence="2">
    <location>
        <begin position="227"/>
        <end position="413"/>
    </location>
</feature>
<evidence type="ECO:0000259" key="2">
    <source>
        <dbReference type="SMART" id="SM00382"/>
    </source>
</evidence>
<name>A0A1G2MDZ5_9BACT</name>
<dbReference type="InterPro" id="IPR025158">
    <property type="entry name" value="Mg_chelat-rel_C"/>
</dbReference>
<dbReference type="Gene3D" id="3.30.230.10">
    <property type="match status" value="1"/>
</dbReference>
<comment type="caution">
    <text evidence="3">The sequence shown here is derived from an EMBL/GenBank/DDBJ whole genome shotgun (WGS) entry which is preliminary data.</text>
</comment>
<dbReference type="EMBL" id="MHRI01000011">
    <property type="protein sequence ID" value="OHA21261.1"/>
    <property type="molecule type" value="Genomic_DNA"/>
</dbReference>
<dbReference type="Proteomes" id="UP000178121">
    <property type="component" value="Unassembled WGS sequence"/>
</dbReference>
<dbReference type="PRINTS" id="PR00830">
    <property type="entry name" value="ENDOLAPTASE"/>
</dbReference>
<dbReference type="InterPro" id="IPR004482">
    <property type="entry name" value="Mg_chelat-rel"/>
</dbReference>
<dbReference type="PANTHER" id="PTHR32039:SF7">
    <property type="entry name" value="COMPETENCE PROTEIN COMM"/>
    <property type="match status" value="1"/>
</dbReference>
<organism evidence="3 4">
    <name type="scientific">Candidatus Taylorbacteria bacterium RIFCSPHIGHO2_01_FULL_51_15</name>
    <dbReference type="NCBI Taxonomy" id="1802304"/>
    <lineage>
        <taxon>Bacteria</taxon>
        <taxon>Candidatus Tayloriibacteriota</taxon>
    </lineage>
</organism>
<dbReference type="SMART" id="SM00382">
    <property type="entry name" value="AAA"/>
    <property type="match status" value="1"/>
</dbReference>
<dbReference type="InterPro" id="IPR000523">
    <property type="entry name" value="Mg_chelatse_chII-like_cat_dom"/>
</dbReference>
<dbReference type="SUPFAM" id="SSF52540">
    <property type="entry name" value="P-loop containing nucleoside triphosphate hydrolases"/>
    <property type="match status" value="1"/>
</dbReference>
<dbReference type="AlphaFoldDB" id="A0A1G2MDZ5"/>
<dbReference type="Pfam" id="PF13541">
    <property type="entry name" value="ChlI"/>
    <property type="match status" value="1"/>
</dbReference>
<dbReference type="InterPro" id="IPR003593">
    <property type="entry name" value="AAA+_ATPase"/>
</dbReference>
<dbReference type="InterPro" id="IPR014721">
    <property type="entry name" value="Ribsml_uS5_D2-typ_fold_subgr"/>
</dbReference>
<dbReference type="InterPro" id="IPR027417">
    <property type="entry name" value="P-loop_NTPase"/>
</dbReference>
<evidence type="ECO:0000313" key="3">
    <source>
        <dbReference type="EMBL" id="OHA21261.1"/>
    </source>
</evidence>